<evidence type="ECO:0000313" key="7">
    <source>
        <dbReference type="Proteomes" id="UP000007797"/>
    </source>
</evidence>
<evidence type="ECO:0000256" key="3">
    <source>
        <dbReference type="ARBA" id="ARBA00022833"/>
    </source>
</evidence>
<keyword evidence="7" id="KW-1185">Reference proteome</keyword>
<name>F4PKU6_CACFS</name>
<sequence>MANMCIFCFWDINPNRLRFNCKHSFCEKCIGDGDRCLFCNKQSEIIGYNLPTQPKVKRVLLEPVFILDCIILLAYPAVLESYTDSYYHLKSIDFINLTYEEVLSSIFEIVPDQSLIDMDVCLFFSILGESRLAYSPEMTFLSNSRDIVRDLTTQYHFHIAIRWNKMADIIINNYITE</sequence>
<dbReference type="AlphaFoldDB" id="F4PKU6"/>
<feature type="domain" description="RING-type" evidence="5">
    <location>
        <begin position="5"/>
        <end position="40"/>
    </location>
</feature>
<evidence type="ECO:0000313" key="6">
    <source>
        <dbReference type="EMBL" id="EGG24220.1"/>
    </source>
</evidence>
<dbReference type="GO" id="GO:0008270">
    <property type="term" value="F:zinc ion binding"/>
    <property type="evidence" value="ECO:0007669"/>
    <property type="project" value="UniProtKB-KW"/>
</dbReference>
<evidence type="ECO:0000256" key="4">
    <source>
        <dbReference type="PROSITE-ProRule" id="PRU00175"/>
    </source>
</evidence>
<gene>
    <name evidence="6" type="ORF">DFA_06367</name>
</gene>
<dbReference type="InterPro" id="IPR017907">
    <property type="entry name" value="Znf_RING_CS"/>
</dbReference>
<dbReference type="InterPro" id="IPR001841">
    <property type="entry name" value="Znf_RING"/>
</dbReference>
<evidence type="ECO:0000259" key="5">
    <source>
        <dbReference type="PROSITE" id="PS50089"/>
    </source>
</evidence>
<keyword evidence="1" id="KW-0479">Metal-binding</keyword>
<dbReference type="Proteomes" id="UP000007797">
    <property type="component" value="Unassembled WGS sequence"/>
</dbReference>
<protein>
    <recommendedName>
        <fullName evidence="5">RING-type domain-containing protein</fullName>
    </recommendedName>
</protein>
<proteinExistence type="predicted"/>
<accession>F4PKU6</accession>
<keyword evidence="3" id="KW-0862">Zinc</keyword>
<evidence type="ECO:0000256" key="1">
    <source>
        <dbReference type="ARBA" id="ARBA00022723"/>
    </source>
</evidence>
<keyword evidence="2 4" id="KW-0863">Zinc-finger</keyword>
<reference evidence="7" key="1">
    <citation type="journal article" date="2011" name="Genome Res.">
        <title>Phylogeny-wide analysis of social amoeba genomes highlights ancient origins for complex intercellular communication.</title>
        <authorList>
            <person name="Heidel A.J."/>
            <person name="Lawal H.M."/>
            <person name="Felder M."/>
            <person name="Schilde C."/>
            <person name="Helps N.R."/>
            <person name="Tunggal B."/>
            <person name="Rivero F."/>
            <person name="John U."/>
            <person name="Schleicher M."/>
            <person name="Eichinger L."/>
            <person name="Platzer M."/>
            <person name="Noegel A.A."/>
            <person name="Schaap P."/>
            <person name="Gloeckner G."/>
        </authorList>
    </citation>
    <scope>NUCLEOTIDE SEQUENCE [LARGE SCALE GENOMIC DNA]</scope>
    <source>
        <strain evidence="7">SH3</strain>
    </source>
</reference>
<dbReference type="GeneID" id="14876326"/>
<dbReference type="RefSeq" id="XP_004362071.1">
    <property type="nucleotide sequence ID" value="XM_004362014.1"/>
</dbReference>
<dbReference type="KEGG" id="dfa:DFA_06367"/>
<dbReference type="InterPro" id="IPR013083">
    <property type="entry name" value="Znf_RING/FYVE/PHD"/>
</dbReference>
<dbReference type="Gene3D" id="3.30.40.10">
    <property type="entry name" value="Zinc/RING finger domain, C3HC4 (zinc finger)"/>
    <property type="match status" value="1"/>
</dbReference>
<evidence type="ECO:0000256" key="2">
    <source>
        <dbReference type="ARBA" id="ARBA00022771"/>
    </source>
</evidence>
<dbReference type="PROSITE" id="PS50089">
    <property type="entry name" value="ZF_RING_2"/>
    <property type="match status" value="1"/>
</dbReference>
<dbReference type="PROSITE" id="PS00518">
    <property type="entry name" value="ZF_RING_1"/>
    <property type="match status" value="1"/>
</dbReference>
<dbReference type="EMBL" id="GL883007">
    <property type="protein sequence ID" value="EGG24220.1"/>
    <property type="molecule type" value="Genomic_DNA"/>
</dbReference>
<organism evidence="6 7">
    <name type="scientific">Cavenderia fasciculata</name>
    <name type="common">Slime mold</name>
    <name type="synonym">Dictyostelium fasciculatum</name>
    <dbReference type="NCBI Taxonomy" id="261658"/>
    <lineage>
        <taxon>Eukaryota</taxon>
        <taxon>Amoebozoa</taxon>
        <taxon>Evosea</taxon>
        <taxon>Eumycetozoa</taxon>
        <taxon>Dictyostelia</taxon>
        <taxon>Acytosteliales</taxon>
        <taxon>Cavenderiaceae</taxon>
        <taxon>Cavenderia</taxon>
    </lineage>
</organism>